<evidence type="ECO:0000313" key="3">
    <source>
        <dbReference type="Proteomes" id="UP000195570"/>
    </source>
</evidence>
<dbReference type="Proteomes" id="UP000195570">
    <property type="component" value="Unassembled WGS sequence"/>
</dbReference>
<name>A0A1G4I460_TRYEQ</name>
<dbReference type="RefSeq" id="XP_067077920.1">
    <property type="nucleotide sequence ID" value="XM_067221819.1"/>
</dbReference>
<sequence>MMRNSRFLLVVCNKAPARPGPMLYGWGRTEQKRRLEYESVESKYHKREFNKNWDLAGVEQRYTDFMVVRTYFSIGSRWGTWVYNMLQFYVLAFLPIFAFMHTLHKNVEWYDERIRHAAWW</sequence>
<dbReference type="VEuPathDB" id="TriTrypDB:TEOVI_000827400"/>
<evidence type="ECO:0000256" key="1">
    <source>
        <dbReference type="SAM" id="Phobius"/>
    </source>
</evidence>
<keyword evidence="3" id="KW-1185">Reference proteome</keyword>
<protein>
    <submittedName>
        <fullName evidence="2">Uncharacterized protein</fullName>
    </submittedName>
</protein>
<reference evidence="2" key="1">
    <citation type="submission" date="2016-09" db="EMBL/GenBank/DDBJ databases">
        <authorList>
            <person name="Hebert L."/>
            <person name="Moumen B."/>
        </authorList>
    </citation>
    <scope>NUCLEOTIDE SEQUENCE [LARGE SCALE GENOMIC DNA]</scope>
    <source>
        <strain evidence="2">OVI</strain>
    </source>
</reference>
<organism evidence="2 3">
    <name type="scientific">Trypanosoma equiperdum</name>
    <dbReference type="NCBI Taxonomy" id="5694"/>
    <lineage>
        <taxon>Eukaryota</taxon>
        <taxon>Discoba</taxon>
        <taxon>Euglenozoa</taxon>
        <taxon>Kinetoplastea</taxon>
        <taxon>Metakinetoplastina</taxon>
        <taxon>Trypanosomatida</taxon>
        <taxon>Trypanosomatidae</taxon>
        <taxon>Trypanosoma</taxon>
    </lineage>
</organism>
<keyword evidence="1" id="KW-0812">Transmembrane</keyword>
<evidence type="ECO:0000313" key="2">
    <source>
        <dbReference type="EMBL" id="SCU66478.1"/>
    </source>
</evidence>
<dbReference type="AlphaFoldDB" id="A0A1G4I460"/>
<dbReference type="EMBL" id="CZPT02000552">
    <property type="protein sequence ID" value="SCU66478.1"/>
    <property type="molecule type" value="Genomic_DNA"/>
</dbReference>
<feature type="transmembrane region" description="Helical" evidence="1">
    <location>
        <begin position="81"/>
        <end position="103"/>
    </location>
</feature>
<keyword evidence="1" id="KW-0472">Membrane</keyword>
<dbReference type="GeneID" id="92382208"/>
<keyword evidence="1" id="KW-1133">Transmembrane helix</keyword>
<proteinExistence type="predicted"/>
<accession>A0A1G4I460</accession>
<comment type="caution">
    <text evidence="2">The sequence shown here is derived from an EMBL/GenBank/DDBJ whole genome shotgun (WGS) entry which is preliminary data.</text>
</comment>
<gene>
    <name evidence="2" type="ORF">TEOVI_000827400</name>
</gene>